<evidence type="ECO:0000256" key="6">
    <source>
        <dbReference type="SAM" id="Phobius"/>
    </source>
</evidence>
<evidence type="ECO:0000256" key="2">
    <source>
        <dbReference type="ARBA" id="ARBA00022475"/>
    </source>
</evidence>
<evidence type="ECO:0000256" key="3">
    <source>
        <dbReference type="ARBA" id="ARBA00022692"/>
    </source>
</evidence>
<comment type="subcellular location">
    <subcellularLocation>
        <location evidence="1">Cell membrane</location>
        <topology evidence="1">Multi-pass membrane protein</topology>
    </subcellularLocation>
</comment>
<feature type="transmembrane region" description="Helical" evidence="6">
    <location>
        <begin position="702"/>
        <end position="724"/>
    </location>
</feature>
<feature type="domain" description="ABC3 transporter permease C-terminal" evidence="7">
    <location>
        <begin position="614"/>
        <end position="722"/>
    </location>
</feature>
<keyword evidence="4 6" id="KW-1133">Transmembrane helix</keyword>
<dbReference type="InterPro" id="IPR038766">
    <property type="entry name" value="Membrane_comp_ABC_pdt"/>
</dbReference>
<sequence>MITIALAGLRLRWRSFAGTFVALALGSALVAALGLVLDTTVTAPSRPPQRYSTVPVVVAAPQTLTVATARGSASAPLAVPRGVPADVVAALPDAVVDRVFRAAHGRASVGRPWSALGLAGQVLTAGRAPAADDEIAVADGRLGDRVPVVTDGGPSQYTIVGLVSNGPQPAIFFSDARAAGLSPRADALALRRPAAEVRAMVGDRALVLTGADRARLDANREPDARDRNNAATIAGIALGFAVFVAMFVVASTFAFAVAQRRAEFALLRATGATSGQIRRLVYCESLLIATTASGAGAAGGPWLGSLALPRLAPGWISVLSHAHWPLWTAVGSGALVALLGSLTAAWRAGRVRPAEALRETVVESRTMPITRWVLGVGTLVATLALMATNAIADPAGALNRKTYMPVVMLLVAAAGLLAPALVRLFSSGAAVLERTMSIRAPGAVGLVASTAAGASTRRTAAIAAPVLMIVGLATSLLTASALTGTAKAAMGRPPGTATTVYTLEGGSALIRRPAAAVAWVPDDAMMATPDLELPVGSTAHVWLADGSPAALRVIGELPLGSPSDVLVGAGNAFSTSADISSTGAGAASAAAGASSAAAGTSPPRPSASETGLYVVLAIILGYAALSLVNTLIMAAPDRAPERRTLRRLGASRAFVLLVTVAETLVAVAVGLVLAGLCALLAVGGLWLTLLRITGPLPIAVPWGWVLGIAAATVALSAVTALCNVSDTEG</sequence>
<feature type="transmembrane region" description="Helical" evidence="6">
    <location>
        <begin position="369"/>
        <end position="391"/>
    </location>
</feature>
<feature type="domain" description="ABC3 transporter permease C-terminal" evidence="7">
    <location>
        <begin position="236"/>
        <end position="350"/>
    </location>
</feature>
<reference evidence="8 9" key="1">
    <citation type="submission" date="2024-09" db="EMBL/GenBank/DDBJ databases">
        <authorList>
            <person name="Sun Q."/>
            <person name="Mori K."/>
        </authorList>
    </citation>
    <scope>NUCLEOTIDE SEQUENCE [LARGE SCALE GENOMIC DNA]</scope>
    <source>
        <strain evidence="8 9">JCM 3307</strain>
    </source>
</reference>
<feature type="transmembrane region" description="Helical" evidence="6">
    <location>
        <begin position="403"/>
        <end position="426"/>
    </location>
</feature>
<protein>
    <submittedName>
        <fullName evidence="8">FtsX-like permease family protein</fullName>
    </submittedName>
</protein>
<gene>
    <name evidence="8" type="ORF">ACFFTR_30465</name>
</gene>
<feature type="transmembrane region" description="Helical" evidence="6">
    <location>
        <begin position="653"/>
        <end position="682"/>
    </location>
</feature>
<feature type="transmembrane region" description="Helical" evidence="6">
    <location>
        <begin position="233"/>
        <end position="258"/>
    </location>
</feature>
<dbReference type="InterPro" id="IPR003838">
    <property type="entry name" value="ABC3_permease_C"/>
</dbReference>
<evidence type="ECO:0000259" key="7">
    <source>
        <dbReference type="Pfam" id="PF02687"/>
    </source>
</evidence>
<keyword evidence="3 6" id="KW-0812">Transmembrane</keyword>
<dbReference type="EMBL" id="JBHMCA010000053">
    <property type="protein sequence ID" value="MFB9447439.1"/>
    <property type="molecule type" value="Genomic_DNA"/>
</dbReference>
<evidence type="ECO:0000313" key="8">
    <source>
        <dbReference type="EMBL" id="MFB9447439.1"/>
    </source>
</evidence>
<comment type="caution">
    <text evidence="8">The sequence shown here is derived from an EMBL/GenBank/DDBJ whole genome shotgun (WGS) entry which is preliminary data.</text>
</comment>
<evidence type="ECO:0000256" key="5">
    <source>
        <dbReference type="ARBA" id="ARBA00023136"/>
    </source>
</evidence>
<dbReference type="Pfam" id="PF02687">
    <property type="entry name" value="FtsX"/>
    <property type="match status" value="2"/>
</dbReference>
<evidence type="ECO:0000256" key="1">
    <source>
        <dbReference type="ARBA" id="ARBA00004651"/>
    </source>
</evidence>
<name>A0ABV5MF07_9ACTN</name>
<feature type="transmembrane region" description="Helical" evidence="6">
    <location>
        <begin position="611"/>
        <end position="632"/>
    </location>
</feature>
<evidence type="ECO:0000313" key="9">
    <source>
        <dbReference type="Proteomes" id="UP001589608"/>
    </source>
</evidence>
<keyword evidence="2" id="KW-1003">Cell membrane</keyword>
<feature type="transmembrane region" description="Helical" evidence="6">
    <location>
        <begin position="460"/>
        <end position="482"/>
    </location>
</feature>
<dbReference type="RefSeq" id="WP_223100692.1">
    <property type="nucleotide sequence ID" value="NZ_CP061913.1"/>
</dbReference>
<keyword evidence="9" id="KW-1185">Reference proteome</keyword>
<dbReference type="PANTHER" id="PTHR30287">
    <property type="entry name" value="MEMBRANE COMPONENT OF PREDICTED ABC SUPERFAMILY METABOLITE UPTAKE TRANSPORTER"/>
    <property type="match status" value="1"/>
</dbReference>
<evidence type="ECO:0000256" key="4">
    <source>
        <dbReference type="ARBA" id="ARBA00022989"/>
    </source>
</evidence>
<proteinExistence type="predicted"/>
<keyword evidence="5 6" id="KW-0472">Membrane</keyword>
<dbReference type="Proteomes" id="UP001589608">
    <property type="component" value="Unassembled WGS sequence"/>
</dbReference>
<dbReference type="PANTHER" id="PTHR30287:SF1">
    <property type="entry name" value="INNER MEMBRANE PROTEIN"/>
    <property type="match status" value="1"/>
</dbReference>
<organism evidence="8 9">
    <name type="scientific">Dactylosporangium vinaceum</name>
    <dbReference type="NCBI Taxonomy" id="53362"/>
    <lineage>
        <taxon>Bacteria</taxon>
        <taxon>Bacillati</taxon>
        <taxon>Actinomycetota</taxon>
        <taxon>Actinomycetes</taxon>
        <taxon>Micromonosporales</taxon>
        <taxon>Micromonosporaceae</taxon>
        <taxon>Dactylosporangium</taxon>
    </lineage>
</organism>
<feature type="transmembrane region" description="Helical" evidence="6">
    <location>
        <begin position="324"/>
        <end position="348"/>
    </location>
</feature>
<accession>A0ABV5MF07</accession>